<dbReference type="WBParaSite" id="ALUE_0000217001-mRNA-1">
    <property type="protein sequence ID" value="ALUE_0000217001-mRNA-1"/>
    <property type="gene ID" value="ALUE_0000217001"/>
</dbReference>
<feature type="domain" description="Tyrosine-protein phosphatase" evidence="1">
    <location>
        <begin position="1"/>
        <end position="79"/>
    </location>
</feature>
<dbReference type="PRINTS" id="PR00700">
    <property type="entry name" value="PRTYPHPHTASE"/>
</dbReference>
<name>A0A0M3HKX5_ASCLU</name>
<dbReference type="PANTHER" id="PTHR46163">
    <property type="entry name" value="TYROSINE-PROTEIN PHOSPHATASE-RELATED"/>
    <property type="match status" value="1"/>
</dbReference>
<organism evidence="3 4">
    <name type="scientific">Ascaris lumbricoides</name>
    <name type="common">Giant roundworm</name>
    <dbReference type="NCBI Taxonomy" id="6252"/>
    <lineage>
        <taxon>Eukaryota</taxon>
        <taxon>Metazoa</taxon>
        <taxon>Ecdysozoa</taxon>
        <taxon>Nematoda</taxon>
        <taxon>Chromadorea</taxon>
        <taxon>Rhabditida</taxon>
        <taxon>Spirurina</taxon>
        <taxon>Ascaridomorpha</taxon>
        <taxon>Ascaridoidea</taxon>
        <taxon>Ascarididae</taxon>
        <taxon>Ascaris</taxon>
    </lineage>
</organism>
<accession>A0A0M3HKX5</accession>
<dbReference type="InterPro" id="IPR003595">
    <property type="entry name" value="Tyr_Pase_cat"/>
</dbReference>
<evidence type="ECO:0000259" key="2">
    <source>
        <dbReference type="PROSITE" id="PS50056"/>
    </source>
</evidence>
<sequence>MTYFRPDKGVPASVLAPFRMLTMSRQSTNRPTVVHCSAGIGRTGCIVATEMCIQLLLTLKPFSIIRAIQQLRSKSLFIC</sequence>
<dbReference type="InterPro" id="IPR000242">
    <property type="entry name" value="PTP_cat"/>
</dbReference>
<dbReference type="InterPro" id="IPR016130">
    <property type="entry name" value="Tyr_Pase_AS"/>
</dbReference>
<dbReference type="Proteomes" id="UP000036681">
    <property type="component" value="Unplaced"/>
</dbReference>
<reference evidence="4" key="1">
    <citation type="submission" date="2017-02" db="UniProtKB">
        <authorList>
            <consortium name="WormBaseParasite"/>
        </authorList>
    </citation>
    <scope>IDENTIFICATION</scope>
</reference>
<dbReference type="AlphaFoldDB" id="A0A0M3HKX5"/>
<evidence type="ECO:0000313" key="4">
    <source>
        <dbReference type="WBParaSite" id="ALUE_0000217001-mRNA-1"/>
    </source>
</evidence>
<keyword evidence="3" id="KW-1185">Reference proteome</keyword>
<dbReference type="InterPro" id="IPR000387">
    <property type="entry name" value="Tyr_Pase_dom"/>
</dbReference>
<evidence type="ECO:0000259" key="1">
    <source>
        <dbReference type="PROSITE" id="PS50055"/>
    </source>
</evidence>
<protein>
    <submittedName>
        <fullName evidence="4">TYR_PHOSPHATASE_2 domain-containing protein</fullName>
    </submittedName>
</protein>
<dbReference type="PROSITE" id="PS50055">
    <property type="entry name" value="TYR_PHOSPHATASE_PTP"/>
    <property type="match status" value="1"/>
</dbReference>
<evidence type="ECO:0000313" key="3">
    <source>
        <dbReference type="Proteomes" id="UP000036681"/>
    </source>
</evidence>
<dbReference type="PROSITE" id="PS00383">
    <property type="entry name" value="TYR_PHOSPHATASE_1"/>
    <property type="match status" value="1"/>
</dbReference>
<dbReference type="SMART" id="SM00404">
    <property type="entry name" value="PTPc_motif"/>
    <property type="match status" value="1"/>
</dbReference>
<dbReference type="PROSITE" id="PS50056">
    <property type="entry name" value="TYR_PHOSPHATASE_2"/>
    <property type="match status" value="1"/>
</dbReference>
<dbReference type="Pfam" id="PF00102">
    <property type="entry name" value="Y_phosphatase"/>
    <property type="match status" value="1"/>
</dbReference>
<dbReference type="InterPro" id="IPR029021">
    <property type="entry name" value="Prot-tyrosine_phosphatase-like"/>
</dbReference>
<dbReference type="SUPFAM" id="SSF52799">
    <property type="entry name" value="(Phosphotyrosine protein) phosphatases II"/>
    <property type="match status" value="1"/>
</dbReference>
<dbReference type="GO" id="GO:0004725">
    <property type="term" value="F:protein tyrosine phosphatase activity"/>
    <property type="evidence" value="ECO:0007669"/>
    <property type="project" value="InterPro"/>
</dbReference>
<dbReference type="Gene3D" id="3.90.190.10">
    <property type="entry name" value="Protein tyrosine phosphatase superfamily"/>
    <property type="match status" value="1"/>
</dbReference>
<dbReference type="InterPro" id="IPR052782">
    <property type="entry name" value="Oocyte-zygote_transition_reg"/>
</dbReference>
<feature type="domain" description="Tyrosine specific protein phosphatases" evidence="2">
    <location>
        <begin position="12"/>
        <end position="79"/>
    </location>
</feature>
<proteinExistence type="predicted"/>